<feature type="domain" description="EGF-like" evidence="14">
    <location>
        <begin position="491"/>
        <end position="521"/>
    </location>
</feature>
<dbReference type="InterPro" id="IPR052485">
    <property type="entry name" value="MEGF_diff_regulators"/>
</dbReference>
<proteinExistence type="inferred from homology"/>
<feature type="disulfide bond" evidence="11">
    <location>
        <begin position="468"/>
        <end position="477"/>
    </location>
</feature>
<name>A0ABD1KLY8_9TELE</name>
<comment type="caution">
    <text evidence="15">The sequence shown here is derived from an EMBL/GenBank/DDBJ whole genome shotgun (WGS) entry which is preliminary data.</text>
</comment>
<dbReference type="FunFam" id="2.170.300.10:FF:000016">
    <property type="entry name" value="Multiple epidermal growth factor-like domains 10"/>
    <property type="match status" value="1"/>
</dbReference>
<feature type="transmembrane region" description="Helical" evidence="13">
    <location>
        <begin position="630"/>
        <end position="655"/>
    </location>
</feature>
<protein>
    <recommendedName>
        <fullName evidence="14">EGF-like domain-containing protein</fullName>
    </recommendedName>
</protein>
<dbReference type="PRINTS" id="PR00011">
    <property type="entry name" value="EGFLAMININ"/>
</dbReference>
<evidence type="ECO:0000256" key="5">
    <source>
        <dbReference type="ARBA" id="ARBA00022729"/>
    </source>
</evidence>
<dbReference type="SMART" id="SM00181">
    <property type="entry name" value="EGF"/>
    <property type="match status" value="12"/>
</dbReference>
<evidence type="ECO:0000313" key="16">
    <source>
        <dbReference type="Proteomes" id="UP001591681"/>
    </source>
</evidence>
<accession>A0ABD1KLY8</accession>
<feature type="domain" description="EGF-like" evidence="14">
    <location>
        <begin position="443"/>
        <end position="478"/>
    </location>
</feature>
<feature type="domain" description="EGF-like" evidence="14">
    <location>
        <begin position="269"/>
        <end position="304"/>
    </location>
</feature>
<comment type="subcellular location">
    <subcellularLocation>
        <location evidence="1">Cell membrane</location>
        <topology evidence="1">Single-pass membrane protein</topology>
    </subcellularLocation>
</comment>
<feature type="domain" description="EGF-like" evidence="14">
    <location>
        <begin position="529"/>
        <end position="564"/>
    </location>
</feature>
<gene>
    <name evidence="15" type="ORF">ACEWY4_004604</name>
</gene>
<dbReference type="PROSITE" id="PS00022">
    <property type="entry name" value="EGF_1"/>
    <property type="match status" value="11"/>
</dbReference>
<evidence type="ECO:0000256" key="7">
    <source>
        <dbReference type="ARBA" id="ARBA00022989"/>
    </source>
</evidence>
<evidence type="ECO:0000256" key="2">
    <source>
        <dbReference type="ARBA" id="ARBA00022475"/>
    </source>
</evidence>
<evidence type="ECO:0000256" key="3">
    <source>
        <dbReference type="ARBA" id="ARBA00022536"/>
    </source>
</evidence>
<dbReference type="PROSITE" id="PS50026">
    <property type="entry name" value="EGF_3"/>
    <property type="match status" value="8"/>
</dbReference>
<dbReference type="InterPro" id="IPR013032">
    <property type="entry name" value="EGF-like_CS"/>
</dbReference>
<dbReference type="PANTHER" id="PTHR24052">
    <property type="entry name" value="DELTA-RELATED"/>
    <property type="match status" value="1"/>
</dbReference>
<dbReference type="PANTHER" id="PTHR24052:SF13">
    <property type="entry name" value="MULTIPLE EGF LIKE DOMAINS 11"/>
    <property type="match status" value="1"/>
</dbReference>
<evidence type="ECO:0000256" key="1">
    <source>
        <dbReference type="ARBA" id="ARBA00004162"/>
    </source>
</evidence>
<dbReference type="AlphaFoldDB" id="A0ABD1KLY8"/>
<evidence type="ECO:0000256" key="10">
    <source>
        <dbReference type="ARBA" id="ARBA00038377"/>
    </source>
</evidence>
<dbReference type="Gene3D" id="2.170.300.10">
    <property type="entry name" value="Tie2 ligand-binding domain superfamily"/>
    <property type="match status" value="4"/>
</dbReference>
<feature type="disulfide bond" evidence="11">
    <location>
        <begin position="294"/>
        <end position="303"/>
    </location>
</feature>
<dbReference type="InterPro" id="IPR000742">
    <property type="entry name" value="EGF"/>
</dbReference>
<dbReference type="Pfam" id="PF00053">
    <property type="entry name" value="EGF_laminin"/>
    <property type="match status" value="5"/>
</dbReference>
<evidence type="ECO:0000313" key="15">
    <source>
        <dbReference type="EMBL" id="KAL2100210.1"/>
    </source>
</evidence>
<evidence type="ECO:0000256" key="11">
    <source>
        <dbReference type="PROSITE-ProRule" id="PRU00076"/>
    </source>
</evidence>
<evidence type="ECO:0000256" key="9">
    <source>
        <dbReference type="ARBA" id="ARBA00023157"/>
    </source>
</evidence>
<feature type="domain" description="EGF-like" evidence="14">
    <location>
        <begin position="355"/>
        <end position="390"/>
    </location>
</feature>
<keyword evidence="8 13" id="KW-0472">Membrane</keyword>
<dbReference type="GO" id="GO:0005886">
    <property type="term" value="C:plasma membrane"/>
    <property type="evidence" value="ECO:0007669"/>
    <property type="project" value="UniProtKB-SubCell"/>
</dbReference>
<evidence type="ECO:0000259" key="14">
    <source>
        <dbReference type="PROSITE" id="PS50026"/>
    </source>
</evidence>
<feature type="region of interest" description="Disordered" evidence="12">
    <location>
        <begin position="860"/>
        <end position="907"/>
    </location>
</feature>
<evidence type="ECO:0000256" key="13">
    <source>
        <dbReference type="SAM" id="Phobius"/>
    </source>
</evidence>
<keyword evidence="5" id="KW-0732">Signal</keyword>
<keyword evidence="4 13" id="KW-0812">Transmembrane</keyword>
<feature type="domain" description="EGF-like" evidence="14">
    <location>
        <begin position="226"/>
        <end position="261"/>
    </location>
</feature>
<feature type="disulfide bond" evidence="11">
    <location>
        <begin position="251"/>
        <end position="260"/>
    </location>
</feature>
<keyword evidence="6" id="KW-0677">Repeat</keyword>
<keyword evidence="2" id="KW-1003">Cell membrane</keyword>
<dbReference type="SMART" id="SM00180">
    <property type="entry name" value="EGF_Lam"/>
    <property type="match status" value="11"/>
</dbReference>
<dbReference type="Gene3D" id="2.10.25.10">
    <property type="entry name" value="Laminin"/>
    <property type="match status" value="1"/>
</dbReference>
<keyword evidence="9 11" id="KW-1015">Disulfide bond</keyword>
<sequence>MPSANSRGHSRQEITCCQREPLLKSPHQNKIVLKALAFSFLLCQEQCPVGTYGMDCRQTCRCVNGAKCYHISGECLCEPGYTGDRCEVRLCAEGIYGLKCDKRCPCHQDNTRRVLDQMEVMTGVGNFLGDAGIGGGGRWGLPEGLQMELMQGGRGCHPMSGECMCQPGWAGLYCNETCTPGFYGESCQQVCQCQNGADCHSVMGECICAPGFKGPNCSTPCPSGTFGVNCSSSCTCKNGATCSPVDGSCSCKAGWHGVDCSINCPSGTWGLGCNLTCLCGNGGACNALDGRCTCAPGWRGERCDMHCQDGTYGMDCGERCDCSHADGCHPATGYCRCLAGWTGIHCDSVCAQGRWGPNCSLPCNCKNGASCSPDEGTCECAPGYRGTTCQRICSPGYFGHRCSQACPHCVHSNGPCHHVTGQCDCLPGFKGALCNEVCPSGRYGKSCSLTCTCTNNGTCNPIDGSCQCYPGWIGSDCSQPCPPGQWGPNCIHTCNCHNGAYCSAYDGECKCTPGWTGLYCTQRCPLGFYGKDCSQTCQCQNGADCDHISGQCTCRTGFMGRHCEQKCTAGTYGYGCRQVCDCLNNSTCDHMTGTCYCNPGWKGSRCDQAGVIIVGTLNSLTSTALPVDSYQIGVVTGIIVLVLLVLFLLALFIIYRKKQKGKEPTMPAVTYTPAMRVNADYAIAETIPQTTEGHPNSNYFSNPSYHTLTQCTSPPHVNNLPYGKAKNNQLMVNLKNVDHRKRLPLMDHTGTLPADWKQSGCFNELGAYGVDRRYMGKSLRDLVKGVPYHASSSSLNSSENPYATIKDPPLLMPKNTECGYVEMKSPARRDSPYAEIHNSSPTNKNVYEVEPTVNAVHLPSNNNCNGPFTQDPYDLPKNSHVPSHYDVLPTRDSPPSLHKELDLELED</sequence>
<dbReference type="Proteomes" id="UP001591681">
    <property type="component" value="Unassembled WGS sequence"/>
</dbReference>
<keyword evidence="16" id="KW-1185">Reference proteome</keyword>
<organism evidence="15 16">
    <name type="scientific">Coilia grayii</name>
    <name type="common">Gray's grenadier anchovy</name>
    <dbReference type="NCBI Taxonomy" id="363190"/>
    <lineage>
        <taxon>Eukaryota</taxon>
        <taxon>Metazoa</taxon>
        <taxon>Chordata</taxon>
        <taxon>Craniata</taxon>
        <taxon>Vertebrata</taxon>
        <taxon>Euteleostomi</taxon>
        <taxon>Actinopterygii</taxon>
        <taxon>Neopterygii</taxon>
        <taxon>Teleostei</taxon>
        <taxon>Clupei</taxon>
        <taxon>Clupeiformes</taxon>
        <taxon>Clupeoidei</taxon>
        <taxon>Engraulidae</taxon>
        <taxon>Coilinae</taxon>
        <taxon>Coilia</taxon>
    </lineage>
</organism>
<comment type="caution">
    <text evidence="11">Lacks conserved residue(s) required for the propagation of feature annotation.</text>
</comment>
<feature type="disulfide bond" evidence="11">
    <location>
        <begin position="554"/>
        <end position="563"/>
    </location>
</feature>
<feature type="domain" description="EGF-like" evidence="14">
    <location>
        <begin position="52"/>
        <end position="87"/>
    </location>
</feature>
<dbReference type="InterPro" id="IPR002049">
    <property type="entry name" value="LE_dom"/>
</dbReference>
<evidence type="ECO:0000256" key="6">
    <source>
        <dbReference type="ARBA" id="ARBA00022737"/>
    </source>
</evidence>
<keyword evidence="3 11" id="KW-0245">EGF-like domain</keyword>
<feature type="disulfide bond" evidence="11">
    <location>
        <begin position="77"/>
        <end position="86"/>
    </location>
</feature>
<evidence type="ECO:0000256" key="4">
    <source>
        <dbReference type="ARBA" id="ARBA00022692"/>
    </source>
</evidence>
<reference evidence="15 16" key="1">
    <citation type="submission" date="2024-09" db="EMBL/GenBank/DDBJ databases">
        <title>A chromosome-level genome assembly of Gray's grenadier anchovy, Coilia grayii.</title>
        <authorList>
            <person name="Fu Z."/>
        </authorList>
    </citation>
    <scope>NUCLEOTIDE SEQUENCE [LARGE SCALE GENOMIC DNA]</scope>
    <source>
        <strain evidence="15">G4</strain>
        <tissue evidence="15">Muscle</tissue>
    </source>
</reference>
<dbReference type="Pfam" id="PF12661">
    <property type="entry name" value="hEGF"/>
    <property type="match status" value="3"/>
</dbReference>
<comment type="similarity">
    <text evidence="10">Belongs to the MEGF family.</text>
</comment>
<keyword evidence="7 13" id="KW-1133">Transmembrane helix</keyword>
<evidence type="ECO:0000256" key="12">
    <source>
        <dbReference type="SAM" id="MobiDB-lite"/>
    </source>
</evidence>
<feature type="disulfide bond" evidence="11">
    <location>
        <begin position="511"/>
        <end position="520"/>
    </location>
</feature>
<feature type="region of interest" description="Disordered" evidence="12">
    <location>
        <begin position="789"/>
        <end position="809"/>
    </location>
</feature>
<dbReference type="PROSITE" id="PS01186">
    <property type="entry name" value="EGF_2"/>
    <property type="match status" value="2"/>
</dbReference>
<dbReference type="EMBL" id="JBHFQA010000004">
    <property type="protein sequence ID" value="KAL2100210.1"/>
    <property type="molecule type" value="Genomic_DNA"/>
</dbReference>
<feature type="disulfide bond" evidence="11">
    <location>
        <begin position="208"/>
        <end position="217"/>
    </location>
</feature>
<dbReference type="FunFam" id="2.170.300.10:FF:000005">
    <property type="entry name" value="multiple epidermal growth factor-like domains protein 11"/>
    <property type="match status" value="1"/>
</dbReference>
<dbReference type="FunFam" id="2.170.300.10:FF:000007">
    <property type="entry name" value="multiple epidermal growth factor-like domains protein 10"/>
    <property type="match status" value="1"/>
</dbReference>
<evidence type="ECO:0000256" key="8">
    <source>
        <dbReference type="ARBA" id="ARBA00023136"/>
    </source>
</evidence>
<feature type="domain" description="EGF-like" evidence="14">
    <location>
        <begin position="183"/>
        <end position="218"/>
    </location>
</feature>
<feature type="compositionally biased region" description="Basic and acidic residues" evidence="12">
    <location>
        <begin position="897"/>
        <end position="907"/>
    </location>
</feature>
<feature type="disulfide bond" evidence="11">
    <location>
        <begin position="380"/>
        <end position="389"/>
    </location>
</feature>